<dbReference type="Proteomes" id="UP000250166">
    <property type="component" value="Unassembled WGS sequence"/>
</dbReference>
<dbReference type="InterPro" id="IPR029479">
    <property type="entry name" value="Nitroreductase"/>
</dbReference>
<evidence type="ECO:0000259" key="1">
    <source>
        <dbReference type="Pfam" id="PF00881"/>
    </source>
</evidence>
<dbReference type="SUPFAM" id="SSF55469">
    <property type="entry name" value="FMN-dependent nitroreductase-like"/>
    <property type="match status" value="1"/>
</dbReference>
<evidence type="ECO:0000313" key="3">
    <source>
        <dbReference type="Proteomes" id="UP000250166"/>
    </source>
</evidence>
<evidence type="ECO:0000313" key="2">
    <source>
        <dbReference type="EMBL" id="SQC36365.1"/>
    </source>
</evidence>
<dbReference type="EMBL" id="UAWL01000025">
    <property type="protein sequence ID" value="SQC36365.1"/>
    <property type="molecule type" value="Genomic_DNA"/>
</dbReference>
<sequence length="83" mass="9586">MKFLDNDKIIEAFHFRHACKVFDGSKKLSEQDFRTILESARLSPSSFGFEPWNLLICAIKRCAKRSLRPLGADRTRSKTRANL</sequence>
<gene>
    <name evidence="2" type="primary">frxA</name>
    <name evidence="2" type="ORF">NCTC13102_02172</name>
</gene>
<proteinExistence type="predicted"/>
<accession>A0A2X3ERK8</accession>
<protein>
    <submittedName>
        <fullName evidence="2">NAD(P)H-flavin oxidoreductase</fullName>
        <ecNumber evidence="2">1.-.-.-</ecNumber>
        <ecNumber evidence="2">1.5.1.30</ecNumber>
    </submittedName>
</protein>
<dbReference type="EC" id="1.-.-.-" evidence="2"/>
<dbReference type="AlphaFoldDB" id="A0A2X3ERK8"/>
<dbReference type="EC" id="1.5.1.30" evidence="2"/>
<dbReference type="InterPro" id="IPR000415">
    <property type="entry name" value="Nitroreductase-like"/>
</dbReference>
<keyword evidence="2" id="KW-0560">Oxidoreductase</keyword>
<dbReference type="Pfam" id="PF00881">
    <property type="entry name" value="Nitroreductase"/>
    <property type="match status" value="1"/>
</dbReference>
<name>A0A2X3ERK8_9HELI</name>
<dbReference type="Gene3D" id="3.40.109.10">
    <property type="entry name" value="NADH Oxidase"/>
    <property type="match status" value="1"/>
</dbReference>
<organism evidence="2 3">
    <name type="scientific">Helicobacter fennelliae</name>
    <dbReference type="NCBI Taxonomy" id="215"/>
    <lineage>
        <taxon>Bacteria</taxon>
        <taxon>Pseudomonadati</taxon>
        <taxon>Campylobacterota</taxon>
        <taxon>Epsilonproteobacteria</taxon>
        <taxon>Campylobacterales</taxon>
        <taxon>Helicobacteraceae</taxon>
        <taxon>Helicobacter</taxon>
    </lineage>
</organism>
<dbReference type="GO" id="GO:0042602">
    <property type="term" value="F:riboflavin reductase (NADPH) activity"/>
    <property type="evidence" value="ECO:0007669"/>
    <property type="project" value="UniProtKB-EC"/>
</dbReference>
<feature type="domain" description="Nitroreductase" evidence="1">
    <location>
        <begin position="16"/>
        <end position="67"/>
    </location>
</feature>
<reference evidence="2 3" key="1">
    <citation type="submission" date="2018-06" db="EMBL/GenBank/DDBJ databases">
        <authorList>
            <consortium name="Pathogen Informatics"/>
            <person name="Doyle S."/>
        </authorList>
    </citation>
    <scope>NUCLEOTIDE SEQUENCE [LARGE SCALE GENOMIC DNA]</scope>
    <source>
        <strain evidence="2 3">NCTC13102</strain>
    </source>
</reference>
<dbReference type="RefSeq" id="WP_220086706.1">
    <property type="nucleotide sequence ID" value="NZ_UAWL01000025.1"/>
</dbReference>